<gene>
    <name evidence="1" type="ORF">ORPV_57</name>
</gene>
<protein>
    <submittedName>
        <fullName evidence="1">Uncharacterized protein</fullName>
    </submittedName>
</protein>
<sequence length="102" mass="12305">MSSLYQTVKSNTNKLLDDYNFRLVDKFNTTIPILNQYLDHNSKVHNKTYMEVKVDGLWGQWLTSLNAEDINDLMMMYQTYYTKEGFKFSYNKELLTFTIYWE</sequence>
<keyword evidence="2" id="KW-1185">Reference proteome</keyword>
<evidence type="ECO:0000313" key="1">
    <source>
        <dbReference type="EMBL" id="SNW61961.1"/>
    </source>
</evidence>
<accession>A0A2I2L358</accession>
<dbReference type="KEGG" id="vg:35382362"/>
<name>A0A2I2L358_9VIRU</name>
<dbReference type="EMBL" id="LT906555">
    <property type="protein sequence ID" value="SNW61961.1"/>
    <property type="molecule type" value="Genomic_DNA"/>
</dbReference>
<evidence type="ECO:0000313" key="2">
    <source>
        <dbReference type="Proteomes" id="UP000236316"/>
    </source>
</evidence>
<organism evidence="1">
    <name type="scientific">Orpheovirus IHUMI-LCC2</name>
    <dbReference type="NCBI Taxonomy" id="2023057"/>
    <lineage>
        <taxon>Viruses</taxon>
        <taxon>Varidnaviria</taxon>
        <taxon>Bamfordvirae</taxon>
        <taxon>Nucleocytoviricota</taxon>
        <taxon>Megaviricetes</taxon>
        <taxon>Pimascovirales</taxon>
        <taxon>Ocovirineae</taxon>
        <taxon>Orpheoviridae</taxon>
        <taxon>Alphaorpheovirus</taxon>
        <taxon>Alphaorpheovirus massiliense</taxon>
    </lineage>
</organism>
<dbReference type="Proteomes" id="UP000236316">
    <property type="component" value="Segment"/>
</dbReference>
<reference evidence="1" key="1">
    <citation type="submission" date="2017-08" db="EMBL/GenBank/DDBJ databases">
        <authorList>
            <consortium name="Urmite Genomes"/>
        </authorList>
    </citation>
    <scope>NUCLEOTIDE SEQUENCE [LARGE SCALE GENOMIC DNA]</scope>
    <source>
        <strain evidence="1">IHUMI-LCC2</strain>
    </source>
</reference>
<dbReference type="RefSeq" id="YP_009448263.1">
    <property type="nucleotide sequence ID" value="NC_036594.1"/>
</dbReference>
<dbReference type="GeneID" id="35382362"/>
<proteinExistence type="predicted"/>